<evidence type="ECO:0000313" key="1">
    <source>
        <dbReference type="EMBL" id="WNL49452.1"/>
    </source>
</evidence>
<keyword evidence="2" id="KW-1185">Reference proteome</keyword>
<dbReference type="EMBL" id="OR338916">
    <property type="protein sequence ID" value="WNL49452.1"/>
    <property type="molecule type" value="Genomic_DNA"/>
</dbReference>
<proteinExistence type="predicted"/>
<name>A0AA96EQX0_9CAUD</name>
<sequence>MKKLDKYKLAAMIKVFEKMQRGQSSVLSFRETLTASEIKQMLIDMYHEEESK</sequence>
<dbReference type="Proteomes" id="UP001304814">
    <property type="component" value="Segment"/>
</dbReference>
<evidence type="ECO:0000313" key="2">
    <source>
        <dbReference type="Proteomes" id="UP001304814"/>
    </source>
</evidence>
<reference evidence="1 2" key="1">
    <citation type="submission" date="2023-07" db="EMBL/GenBank/DDBJ databases">
        <title>Isolation and characterization of Bacillus cereus bacteriophage DZ1 and its application in foods.</title>
        <authorList>
            <person name="Huang Z."/>
            <person name="Ding Y."/>
            <person name="Wu Q."/>
        </authorList>
    </citation>
    <scope>NUCLEOTIDE SEQUENCE [LARGE SCALE GENOMIC DNA]</scope>
</reference>
<accession>A0AA96EQX0</accession>
<protein>
    <submittedName>
        <fullName evidence="1">Uncharacterized protein</fullName>
    </submittedName>
</protein>
<organism evidence="1 2">
    <name type="scientific">Bacillus phage DZ1</name>
    <dbReference type="NCBI Taxonomy" id="3075862"/>
    <lineage>
        <taxon>Viruses</taxon>
        <taxon>Duplodnaviria</taxon>
        <taxon>Heunggongvirae</taxon>
        <taxon>Uroviricota</taxon>
        <taxon>Caudoviricetes</taxon>
        <taxon>Ehrlichviridae</taxon>
        <taxon>Dazunavirus</taxon>
        <taxon>Dazunavirus DZ1</taxon>
    </lineage>
</organism>